<dbReference type="InterPro" id="IPR008166">
    <property type="entry name" value="Glyco_transf_92"/>
</dbReference>
<evidence type="ECO:0000256" key="2">
    <source>
        <dbReference type="ARBA" id="ARBA00022676"/>
    </source>
</evidence>
<sequence length="355" mass="41175">MNTTLNTVRLPEQLGLRREPSANEALSKNELEKFDALTLFYDVFLDQAGKRLVAIGPPANNLADYVAAAKLTIDGRAQRFKFRDLPDYKLSILEANVAVGTHCLVEFSFADFKATFQLNRNQEARGRRILAAISKDNAPEWVATWADFHRHNYDIDEVIVYDNGSNNIDELRHTLRGKAQIIEWKFPYGPPGRRFNKFAQPGALNHCLRKFCKDGTLFNFDIDELLIADKKKLFGEINRNGTLYLDSYYVPKTQPLKHHYTHYDFKFREPNKVNKARKFVCLENSVDIISQHNTWKKNPILNYRRTKPEKLESRHAYFLHFLAITTNWEPSLGKLNMASESRLQMDISHIEKKPI</sequence>
<accession>A0ABX7W5S9</accession>
<comment type="subcellular location">
    <subcellularLocation>
        <location evidence="1">Membrane</location>
    </subcellularLocation>
</comment>
<keyword evidence="3" id="KW-0808">Transferase</keyword>
<proteinExistence type="predicted"/>
<keyword evidence="6" id="KW-1185">Reference proteome</keyword>
<evidence type="ECO:0000256" key="1">
    <source>
        <dbReference type="ARBA" id="ARBA00004370"/>
    </source>
</evidence>
<keyword evidence="2" id="KW-0328">Glycosyltransferase</keyword>
<evidence type="ECO:0000313" key="6">
    <source>
        <dbReference type="Proteomes" id="UP000671868"/>
    </source>
</evidence>
<dbReference type="Pfam" id="PF01697">
    <property type="entry name" value="Glyco_transf_92"/>
    <property type="match status" value="1"/>
</dbReference>
<gene>
    <name evidence="5" type="ORF">HNO51_11420</name>
</gene>
<reference evidence="5 6" key="1">
    <citation type="journal article" date="2021" name="Front. Microbiol.">
        <title>Aerobic Denitrification and Heterotrophic Sulfur Oxidation in the Genus Halomonas Revealed by Six Novel Species Characterizations and Genome-Based Analysis.</title>
        <authorList>
            <person name="Wang L."/>
            <person name="Shao Z."/>
        </authorList>
    </citation>
    <scope>NUCLEOTIDE SEQUENCE [LARGE SCALE GENOMIC DNA]</scope>
    <source>
        <strain evidence="5 6">MCCC 1A11059</strain>
    </source>
</reference>
<evidence type="ECO:0000256" key="4">
    <source>
        <dbReference type="ARBA" id="ARBA00023136"/>
    </source>
</evidence>
<evidence type="ECO:0008006" key="7">
    <source>
        <dbReference type="Google" id="ProtNLM"/>
    </source>
</evidence>
<evidence type="ECO:0000256" key="3">
    <source>
        <dbReference type="ARBA" id="ARBA00022679"/>
    </source>
</evidence>
<dbReference type="EMBL" id="CP053381">
    <property type="protein sequence ID" value="QTP55241.1"/>
    <property type="molecule type" value="Genomic_DNA"/>
</dbReference>
<dbReference type="RefSeq" id="WP_209537464.1">
    <property type="nucleotide sequence ID" value="NZ_CP053381.1"/>
</dbReference>
<dbReference type="Proteomes" id="UP000671868">
    <property type="component" value="Chromosome"/>
</dbReference>
<name>A0ABX7W5S9_9GAMM</name>
<protein>
    <recommendedName>
        <fullName evidence="7">Glycosyltransferase family 92 protein</fullName>
    </recommendedName>
</protein>
<keyword evidence="4" id="KW-0472">Membrane</keyword>
<evidence type="ECO:0000313" key="5">
    <source>
        <dbReference type="EMBL" id="QTP55241.1"/>
    </source>
</evidence>
<organism evidence="5 6">
    <name type="scientific">Billgrantia sulfidoxydans</name>
    <dbReference type="NCBI Taxonomy" id="2733484"/>
    <lineage>
        <taxon>Bacteria</taxon>
        <taxon>Pseudomonadati</taxon>
        <taxon>Pseudomonadota</taxon>
        <taxon>Gammaproteobacteria</taxon>
        <taxon>Oceanospirillales</taxon>
        <taxon>Halomonadaceae</taxon>
        <taxon>Billgrantia</taxon>
    </lineage>
</organism>